<dbReference type="eggNOG" id="ENOG502Z8EC">
    <property type="taxonomic scope" value="Bacteria"/>
</dbReference>
<name>V5H4X3_PHOLE</name>
<sequence length="109" mass="12359">MLYNTPAMVHLTRDEALKSTSPRLKALKHYQNGFEPIHEQLWDKALIDFSWLDNHGLVQQTTFSDGSKITANFSDQAFDKDSIDVAAASIKAILSNGEVIKWKAKLNRR</sequence>
<evidence type="ECO:0000313" key="2">
    <source>
        <dbReference type="Proteomes" id="UP000030675"/>
    </source>
</evidence>
<proteinExistence type="predicted"/>
<dbReference type="Pfam" id="PF11308">
    <property type="entry name" value="Glyco_hydro_129"/>
    <property type="match status" value="1"/>
</dbReference>
<dbReference type="HOGENOM" id="CLU_174013_0_0_6"/>
<reference evidence="2" key="1">
    <citation type="submission" date="2012-12" db="EMBL/GenBank/DDBJ databases">
        <title>Genome Sequence of Photobacterium leiognathi lrivu.4.1.</title>
        <authorList>
            <person name="Urbanczyk H."/>
            <person name="Ogura Y."/>
            <person name="Hayashi T."/>
            <person name="Dunlap P.V."/>
        </authorList>
    </citation>
    <scope>NUCLEOTIDE SEQUENCE [LARGE SCALE GENOMIC DNA]</scope>
    <source>
        <strain evidence="2">lrivu.4.1</strain>
    </source>
</reference>
<organism evidence="1 2">
    <name type="scientific">Photobacterium leiognathi lrivu.4.1</name>
    <dbReference type="NCBI Taxonomy" id="1248232"/>
    <lineage>
        <taxon>Bacteria</taxon>
        <taxon>Pseudomonadati</taxon>
        <taxon>Pseudomonadota</taxon>
        <taxon>Gammaproteobacteria</taxon>
        <taxon>Vibrionales</taxon>
        <taxon>Vibrionaceae</taxon>
        <taxon>Photobacterium</taxon>
    </lineage>
</organism>
<dbReference type="AlphaFoldDB" id="V5H4X3"/>
<dbReference type="EMBL" id="DF196821">
    <property type="protein sequence ID" value="GAD32072.1"/>
    <property type="molecule type" value="Genomic_DNA"/>
</dbReference>
<protein>
    <submittedName>
        <fullName evidence="1">Uncharacterized protein</fullName>
    </submittedName>
</protein>
<accession>V5H4X3</accession>
<dbReference type="Proteomes" id="UP000030675">
    <property type="component" value="Unassembled WGS sequence"/>
</dbReference>
<dbReference type="InterPro" id="IPR021459">
    <property type="entry name" value="GH101-related"/>
</dbReference>
<gene>
    <name evidence="1" type="ORF">PLEI_3740</name>
</gene>
<evidence type="ECO:0000313" key="1">
    <source>
        <dbReference type="EMBL" id="GAD32072.1"/>
    </source>
</evidence>